<gene>
    <name evidence="1" type="ORF">ISN74_18685</name>
</gene>
<dbReference type="Proteomes" id="UP000663181">
    <property type="component" value="Chromosome"/>
</dbReference>
<dbReference type="RefSeq" id="WP_188795282.1">
    <property type="nucleotide sequence ID" value="NZ_BMIZ01000001.1"/>
</dbReference>
<name>A0ABX7GSN2_9GAMM</name>
<organism evidence="1 2">
    <name type="scientific">Dyella caseinilytica</name>
    <dbReference type="NCBI Taxonomy" id="1849581"/>
    <lineage>
        <taxon>Bacteria</taxon>
        <taxon>Pseudomonadati</taxon>
        <taxon>Pseudomonadota</taxon>
        <taxon>Gammaproteobacteria</taxon>
        <taxon>Lysobacterales</taxon>
        <taxon>Rhodanobacteraceae</taxon>
        <taxon>Dyella</taxon>
    </lineage>
</organism>
<reference evidence="1 2" key="1">
    <citation type="submission" date="2020-10" db="EMBL/GenBank/DDBJ databases">
        <title>Phylogeny of dyella-like bacteria.</title>
        <authorList>
            <person name="Fu J."/>
        </authorList>
    </citation>
    <scope>NUCLEOTIDE SEQUENCE [LARGE SCALE GENOMIC DNA]</scope>
    <source>
        <strain evidence="1 2">DHOB09</strain>
    </source>
</reference>
<accession>A0ABX7GSN2</accession>
<dbReference type="EMBL" id="CP064030">
    <property type="protein sequence ID" value="QRN53417.1"/>
    <property type="molecule type" value="Genomic_DNA"/>
</dbReference>
<evidence type="ECO:0000313" key="2">
    <source>
        <dbReference type="Proteomes" id="UP000663181"/>
    </source>
</evidence>
<protein>
    <submittedName>
        <fullName evidence="1">Uncharacterized protein</fullName>
    </submittedName>
</protein>
<evidence type="ECO:0000313" key="1">
    <source>
        <dbReference type="EMBL" id="QRN53417.1"/>
    </source>
</evidence>
<keyword evidence="2" id="KW-1185">Reference proteome</keyword>
<proteinExistence type="predicted"/>
<sequence length="64" mass="7218">MALLRKRLDFCKSKGTPEEYRTASLDSNAHYGNINGNQFTYTVAKPCSDAAERAHGEVIWQKLD</sequence>